<keyword evidence="3" id="KW-1185">Reference proteome</keyword>
<feature type="transmembrane region" description="Helical" evidence="1">
    <location>
        <begin position="28"/>
        <end position="49"/>
    </location>
</feature>
<feature type="transmembrane region" description="Helical" evidence="1">
    <location>
        <begin position="96"/>
        <end position="115"/>
    </location>
</feature>
<comment type="caution">
    <text evidence="2">The sequence shown here is derived from an EMBL/GenBank/DDBJ whole genome shotgun (WGS) entry which is preliminary data.</text>
</comment>
<dbReference type="AlphaFoldDB" id="A0A850H938"/>
<feature type="transmembrane region" description="Helical" evidence="1">
    <location>
        <begin position="61"/>
        <end position="84"/>
    </location>
</feature>
<keyword evidence="1" id="KW-1133">Transmembrane helix</keyword>
<reference evidence="2 3" key="1">
    <citation type="submission" date="2020-06" db="EMBL/GenBank/DDBJ databases">
        <title>Altererythrobacter lutimaris sp. nov., a marine bacterium isolated from a tidal flat.</title>
        <authorList>
            <person name="Kim D."/>
            <person name="Yoo Y."/>
            <person name="Kim J.-J."/>
        </authorList>
    </citation>
    <scope>NUCLEOTIDE SEQUENCE [LARGE SCALE GENOMIC DNA]</scope>
    <source>
        <strain evidence="2 3">JGD-16</strain>
    </source>
</reference>
<gene>
    <name evidence="2" type="ORF">HUO12_13025</name>
</gene>
<evidence type="ECO:0000256" key="1">
    <source>
        <dbReference type="SAM" id="Phobius"/>
    </source>
</evidence>
<sequence length="214" mass="21976">MNASRENMIASLTEDLEPVRAFSARDGAILVAIAGAISVVGILLFEGFWHGIVEGEAAPFFWVTSGLLLVLGLAAASSVIMMASPRVGNRHDAPKWASAMLAVLPLAAIMSIIPAAHEGHVGLGSLFATHCITSSLAASLVTGAALTLWLRRGAPVSLNPAGWFTGLAAGALGTAAFGISCSIDSVTHLGISHVAPVVIMAIVGRLVVPPLVRW</sequence>
<dbReference type="Pfam" id="PF06532">
    <property type="entry name" value="NrsF"/>
    <property type="match status" value="1"/>
</dbReference>
<dbReference type="EMBL" id="JABWTA010000001">
    <property type="protein sequence ID" value="NVE95824.1"/>
    <property type="molecule type" value="Genomic_DNA"/>
</dbReference>
<name>A0A850H938_9SPHN</name>
<dbReference type="Proteomes" id="UP000546031">
    <property type="component" value="Unassembled WGS sequence"/>
</dbReference>
<keyword evidence="1" id="KW-0472">Membrane</keyword>
<feature type="transmembrane region" description="Helical" evidence="1">
    <location>
        <begin position="161"/>
        <end position="180"/>
    </location>
</feature>
<protein>
    <submittedName>
        <fullName evidence="2">DUF1109 domain-containing protein</fullName>
    </submittedName>
</protein>
<dbReference type="RefSeq" id="WP_176274013.1">
    <property type="nucleotide sequence ID" value="NZ_JABWTA010000001.1"/>
</dbReference>
<dbReference type="InterPro" id="IPR009495">
    <property type="entry name" value="NrsF"/>
</dbReference>
<proteinExistence type="predicted"/>
<feature type="transmembrane region" description="Helical" evidence="1">
    <location>
        <begin position="127"/>
        <end position="149"/>
    </location>
</feature>
<accession>A0A850H938</accession>
<evidence type="ECO:0000313" key="2">
    <source>
        <dbReference type="EMBL" id="NVE95824.1"/>
    </source>
</evidence>
<evidence type="ECO:0000313" key="3">
    <source>
        <dbReference type="Proteomes" id="UP000546031"/>
    </source>
</evidence>
<keyword evidence="1" id="KW-0812">Transmembrane</keyword>
<feature type="transmembrane region" description="Helical" evidence="1">
    <location>
        <begin position="186"/>
        <end position="208"/>
    </location>
</feature>
<organism evidence="2 3">
    <name type="scientific">Altererythrobacter lutimaris</name>
    <dbReference type="NCBI Taxonomy" id="2743979"/>
    <lineage>
        <taxon>Bacteria</taxon>
        <taxon>Pseudomonadati</taxon>
        <taxon>Pseudomonadota</taxon>
        <taxon>Alphaproteobacteria</taxon>
        <taxon>Sphingomonadales</taxon>
        <taxon>Erythrobacteraceae</taxon>
        <taxon>Altererythrobacter</taxon>
    </lineage>
</organism>